<keyword evidence="8" id="KW-1185">Reference proteome</keyword>
<name>A0A1L9MVD3_ASPTC</name>
<evidence type="ECO:0000256" key="3">
    <source>
        <dbReference type="ARBA" id="ARBA00022617"/>
    </source>
</evidence>
<dbReference type="EMBL" id="KV878206">
    <property type="protein sequence ID" value="OJI81006.1"/>
    <property type="molecule type" value="Genomic_DNA"/>
</dbReference>
<dbReference type="STRING" id="767770.A0A1L9MVD3"/>
<dbReference type="Pfam" id="PF00067">
    <property type="entry name" value="p450"/>
    <property type="match status" value="2"/>
</dbReference>
<organism evidence="7 8">
    <name type="scientific">Aspergillus tubingensis (strain CBS 134.48)</name>
    <dbReference type="NCBI Taxonomy" id="767770"/>
    <lineage>
        <taxon>Eukaryota</taxon>
        <taxon>Fungi</taxon>
        <taxon>Dikarya</taxon>
        <taxon>Ascomycota</taxon>
        <taxon>Pezizomycotina</taxon>
        <taxon>Eurotiomycetes</taxon>
        <taxon>Eurotiomycetidae</taxon>
        <taxon>Eurotiales</taxon>
        <taxon>Aspergillaceae</taxon>
        <taxon>Aspergillus</taxon>
        <taxon>Aspergillus subgen. Circumdati</taxon>
    </lineage>
</organism>
<dbReference type="PANTHER" id="PTHR24305">
    <property type="entry name" value="CYTOCHROME P450"/>
    <property type="match status" value="1"/>
</dbReference>
<accession>A0A1L9MVD3</accession>
<evidence type="ECO:0008006" key="9">
    <source>
        <dbReference type="Google" id="ProtNLM"/>
    </source>
</evidence>
<proteinExistence type="inferred from homology"/>
<comment type="similarity">
    <text evidence="2">Belongs to the cytochrome P450 family.</text>
</comment>
<evidence type="ECO:0000313" key="8">
    <source>
        <dbReference type="Proteomes" id="UP000184304"/>
    </source>
</evidence>
<evidence type="ECO:0000256" key="2">
    <source>
        <dbReference type="ARBA" id="ARBA00010617"/>
    </source>
</evidence>
<keyword evidence="3" id="KW-0408">Iron</keyword>
<dbReference type="PANTHER" id="PTHR24305:SF96">
    <property type="entry name" value="CYTOCHROME P450 MONOOXYGENASE STCB-RELATED"/>
    <property type="match status" value="1"/>
</dbReference>
<comment type="cofactor">
    <cofactor evidence="1">
        <name>heme</name>
        <dbReference type="ChEBI" id="CHEBI:30413"/>
    </cofactor>
</comment>
<keyword evidence="3" id="KW-0479">Metal-binding</keyword>
<dbReference type="GO" id="GO:0016705">
    <property type="term" value="F:oxidoreductase activity, acting on paired donors, with incorporation or reduction of molecular oxygen"/>
    <property type="evidence" value="ECO:0007669"/>
    <property type="project" value="InterPro"/>
</dbReference>
<dbReference type="Gene3D" id="1.10.630.10">
    <property type="entry name" value="Cytochrome P450"/>
    <property type="match status" value="1"/>
</dbReference>
<evidence type="ECO:0000313" key="7">
    <source>
        <dbReference type="EMBL" id="OJI81006.1"/>
    </source>
</evidence>
<keyword evidence="3" id="KW-0349">Heme</keyword>
<reference evidence="8" key="1">
    <citation type="journal article" date="2017" name="Genome Biol.">
        <title>Comparative genomics reveals high biological diversity and specific adaptations in the industrially and medically important fungal genus Aspergillus.</title>
        <authorList>
            <person name="de Vries R.P."/>
            <person name="Riley R."/>
            <person name="Wiebenga A."/>
            <person name="Aguilar-Osorio G."/>
            <person name="Amillis S."/>
            <person name="Uchima C.A."/>
            <person name="Anderluh G."/>
            <person name="Asadollahi M."/>
            <person name="Askin M."/>
            <person name="Barry K."/>
            <person name="Battaglia E."/>
            <person name="Bayram O."/>
            <person name="Benocci T."/>
            <person name="Braus-Stromeyer S.A."/>
            <person name="Caldana C."/>
            <person name="Canovas D."/>
            <person name="Cerqueira G.C."/>
            <person name="Chen F."/>
            <person name="Chen W."/>
            <person name="Choi C."/>
            <person name="Clum A."/>
            <person name="Dos Santos R.A."/>
            <person name="Damasio A.R."/>
            <person name="Diallinas G."/>
            <person name="Emri T."/>
            <person name="Fekete E."/>
            <person name="Flipphi M."/>
            <person name="Freyberg S."/>
            <person name="Gallo A."/>
            <person name="Gournas C."/>
            <person name="Habgood R."/>
            <person name="Hainaut M."/>
            <person name="Harispe M.L."/>
            <person name="Henrissat B."/>
            <person name="Hilden K.S."/>
            <person name="Hope R."/>
            <person name="Hossain A."/>
            <person name="Karabika E."/>
            <person name="Karaffa L."/>
            <person name="Karanyi Z."/>
            <person name="Krasevec N."/>
            <person name="Kuo A."/>
            <person name="Kusch H."/>
            <person name="LaButti K."/>
            <person name="Lagendijk E.L."/>
            <person name="Lapidus A."/>
            <person name="Levasseur A."/>
            <person name="Lindquist E."/>
            <person name="Lipzen A."/>
            <person name="Logrieco A.F."/>
            <person name="MacCabe A."/>
            <person name="Maekelae M.R."/>
            <person name="Malavazi I."/>
            <person name="Melin P."/>
            <person name="Meyer V."/>
            <person name="Mielnichuk N."/>
            <person name="Miskei M."/>
            <person name="Molnar A.P."/>
            <person name="Mule G."/>
            <person name="Ngan C.Y."/>
            <person name="Orejas M."/>
            <person name="Orosz E."/>
            <person name="Ouedraogo J.P."/>
            <person name="Overkamp K.M."/>
            <person name="Park H.-S."/>
            <person name="Perrone G."/>
            <person name="Piumi F."/>
            <person name="Punt P.J."/>
            <person name="Ram A.F."/>
            <person name="Ramon A."/>
            <person name="Rauscher S."/>
            <person name="Record E."/>
            <person name="Riano-Pachon D.M."/>
            <person name="Robert V."/>
            <person name="Roehrig J."/>
            <person name="Ruller R."/>
            <person name="Salamov A."/>
            <person name="Salih N.S."/>
            <person name="Samson R.A."/>
            <person name="Sandor E."/>
            <person name="Sanguinetti M."/>
            <person name="Schuetze T."/>
            <person name="Sepcic K."/>
            <person name="Shelest E."/>
            <person name="Sherlock G."/>
            <person name="Sophianopoulou V."/>
            <person name="Squina F.M."/>
            <person name="Sun H."/>
            <person name="Susca A."/>
            <person name="Todd R.B."/>
            <person name="Tsang A."/>
            <person name="Unkles S.E."/>
            <person name="van de Wiele N."/>
            <person name="van Rossen-Uffink D."/>
            <person name="Oliveira J.V."/>
            <person name="Vesth T.C."/>
            <person name="Visser J."/>
            <person name="Yu J.-H."/>
            <person name="Zhou M."/>
            <person name="Andersen M.R."/>
            <person name="Archer D.B."/>
            <person name="Baker S.E."/>
            <person name="Benoit I."/>
            <person name="Brakhage A.A."/>
            <person name="Braus G.H."/>
            <person name="Fischer R."/>
            <person name="Frisvad J.C."/>
            <person name="Goldman G.H."/>
            <person name="Houbraken J."/>
            <person name="Oakley B."/>
            <person name="Pocsi I."/>
            <person name="Scazzocchio C."/>
            <person name="Seiboth B."/>
            <person name="vanKuyk P.A."/>
            <person name="Wortman J."/>
            <person name="Dyer P.S."/>
            <person name="Grigoriev I.V."/>
        </authorList>
    </citation>
    <scope>NUCLEOTIDE SEQUENCE [LARGE SCALE GENOMIC DNA]</scope>
    <source>
        <strain evidence="8">CBS 134.48</strain>
    </source>
</reference>
<dbReference type="AlphaFoldDB" id="A0A1L9MVD3"/>
<sequence length="474" mass="53933">MSRLTPLHRESSYQMEPPSRPLHDAPVAAILRAPELKKYFYEGLINPLSHIPGPYLSQWTSLKVSYYWLAGKRATYVDKLHKQYVQHQRKTLGPVVRVSPNEVSICDIRAAREIYNTSSRFYKSNWYRLLVPPLLENIISTPHPLIRSSRRRLLAPPLSDSSLTRLEPRIREMIYLTLVKMSHELKVKGSLDVFKWWLFMTTDIIGELSFGESFRIIDLEQLSTISPTRTTFSFLMKAGAMLPLPTFTKMVQASYRLNDYARQSVARHKAFTTKDPLNAKHTLFTKVIDAGDKGGLSEQEICNEARGFIGAGSETTAVTLTYLVYAVCRDCHTRSLPYLNQVIKETLQLYAAIPEALPRTVPEDGIHLAEFNIPGGTTYASGSEILPNPLDFYPERWTSPTKEMEDASLPFGDRSRTSLKIHLARMELQLATALFFRAFLEVRMSSHEGICNDDMELRSFFLAAPKGHRCLVKA</sequence>
<evidence type="ECO:0000256" key="1">
    <source>
        <dbReference type="ARBA" id="ARBA00001971"/>
    </source>
</evidence>
<dbReference type="GO" id="GO:0004497">
    <property type="term" value="F:monooxygenase activity"/>
    <property type="evidence" value="ECO:0007669"/>
    <property type="project" value="UniProtKB-KW"/>
</dbReference>
<dbReference type="InterPro" id="IPR001128">
    <property type="entry name" value="Cyt_P450"/>
</dbReference>
<dbReference type="VEuPathDB" id="FungiDB:ASPTUDRAFT_77783"/>
<dbReference type="GO" id="GO:0020037">
    <property type="term" value="F:heme binding"/>
    <property type="evidence" value="ECO:0007669"/>
    <property type="project" value="InterPro"/>
</dbReference>
<gene>
    <name evidence="7" type="ORF">ASPTUDRAFT_77783</name>
</gene>
<keyword evidence="4" id="KW-0560">Oxidoreductase</keyword>
<evidence type="ECO:0000256" key="5">
    <source>
        <dbReference type="ARBA" id="ARBA00023033"/>
    </source>
</evidence>
<evidence type="ECO:0000256" key="6">
    <source>
        <dbReference type="SAM" id="MobiDB-lite"/>
    </source>
</evidence>
<dbReference type="InterPro" id="IPR036396">
    <property type="entry name" value="Cyt_P450_sf"/>
</dbReference>
<keyword evidence="5" id="KW-0503">Monooxygenase</keyword>
<dbReference type="SUPFAM" id="SSF48264">
    <property type="entry name" value="Cytochrome P450"/>
    <property type="match status" value="1"/>
</dbReference>
<protein>
    <recommendedName>
        <fullName evidence="9">Cytochrome P450</fullName>
    </recommendedName>
</protein>
<dbReference type="InterPro" id="IPR050121">
    <property type="entry name" value="Cytochrome_P450_monoxygenase"/>
</dbReference>
<dbReference type="InterPro" id="IPR002401">
    <property type="entry name" value="Cyt_P450_E_grp-I"/>
</dbReference>
<dbReference type="OMA" id="MYVHQLH"/>
<feature type="region of interest" description="Disordered" evidence="6">
    <location>
        <begin position="1"/>
        <end position="20"/>
    </location>
</feature>
<evidence type="ECO:0000256" key="4">
    <source>
        <dbReference type="ARBA" id="ARBA00023002"/>
    </source>
</evidence>
<dbReference type="Proteomes" id="UP000184304">
    <property type="component" value="Unassembled WGS sequence"/>
</dbReference>
<dbReference type="GO" id="GO:0005506">
    <property type="term" value="F:iron ion binding"/>
    <property type="evidence" value="ECO:0007669"/>
    <property type="project" value="InterPro"/>
</dbReference>
<dbReference type="PRINTS" id="PR00463">
    <property type="entry name" value="EP450I"/>
</dbReference>
<dbReference type="OrthoDB" id="1470350at2759"/>